<feature type="region of interest" description="Disordered" evidence="1">
    <location>
        <begin position="89"/>
        <end position="136"/>
    </location>
</feature>
<evidence type="ECO:0000313" key="3">
    <source>
        <dbReference type="EMBL" id="KFM65750.1"/>
    </source>
</evidence>
<keyword evidence="2" id="KW-0472">Membrane</keyword>
<organism evidence="3 4">
    <name type="scientific">Stegodyphus mimosarum</name>
    <name type="common">African social velvet spider</name>
    <dbReference type="NCBI Taxonomy" id="407821"/>
    <lineage>
        <taxon>Eukaryota</taxon>
        <taxon>Metazoa</taxon>
        <taxon>Ecdysozoa</taxon>
        <taxon>Arthropoda</taxon>
        <taxon>Chelicerata</taxon>
        <taxon>Arachnida</taxon>
        <taxon>Araneae</taxon>
        <taxon>Araneomorphae</taxon>
        <taxon>Entelegynae</taxon>
        <taxon>Eresoidea</taxon>
        <taxon>Eresidae</taxon>
        <taxon>Stegodyphus</taxon>
    </lineage>
</organism>
<feature type="transmembrane region" description="Helical" evidence="2">
    <location>
        <begin position="30"/>
        <end position="53"/>
    </location>
</feature>
<sequence>MDVIIGNLYGREYYLATTNVEAINRGSFNVVFWLLIVLVILMLIAILALLIYCCCVRTTESGRDILEVKNKVAPEENIIHYKDGSIVHLNKDEKRRPDSRTRGIWQESQQVQTDPIRKNHIRADEERPSPHHRAQQ</sequence>
<proteinExistence type="predicted"/>
<name>A0A087TKW1_STEMI</name>
<feature type="compositionally biased region" description="Basic and acidic residues" evidence="1">
    <location>
        <begin position="89"/>
        <end position="101"/>
    </location>
</feature>
<evidence type="ECO:0000313" key="4">
    <source>
        <dbReference type="Proteomes" id="UP000054359"/>
    </source>
</evidence>
<keyword evidence="2" id="KW-0812">Transmembrane</keyword>
<evidence type="ECO:0000256" key="1">
    <source>
        <dbReference type="SAM" id="MobiDB-lite"/>
    </source>
</evidence>
<reference evidence="3 4" key="1">
    <citation type="submission" date="2013-11" db="EMBL/GenBank/DDBJ databases">
        <title>Genome sequencing of Stegodyphus mimosarum.</title>
        <authorList>
            <person name="Bechsgaard J."/>
        </authorList>
    </citation>
    <scope>NUCLEOTIDE SEQUENCE [LARGE SCALE GENOMIC DNA]</scope>
</reference>
<dbReference type="AlphaFoldDB" id="A0A087TKW1"/>
<keyword evidence="2" id="KW-1133">Transmembrane helix</keyword>
<keyword evidence="4" id="KW-1185">Reference proteome</keyword>
<feature type="compositionally biased region" description="Basic and acidic residues" evidence="1">
    <location>
        <begin position="115"/>
        <end position="129"/>
    </location>
</feature>
<dbReference type="Proteomes" id="UP000054359">
    <property type="component" value="Unassembled WGS sequence"/>
</dbReference>
<evidence type="ECO:0000256" key="2">
    <source>
        <dbReference type="SAM" id="Phobius"/>
    </source>
</evidence>
<dbReference type="EMBL" id="KK115687">
    <property type="protein sequence ID" value="KFM65750.1"/>
    <property type="molecule type" value="Genomic_DNA"/>
</dbReference>
<accession>A0A087TKW1</accession>
<feature type="non-terminal residue" evidence="3">
    <location>
        <position position="136"/>
    </location>
</feature>
<gene>
    <name evidence="3" type="ORF">X975_11297</name>
</gene>
<protein>
    <submittedName>
        <fullName evidence="3">Uncharacterized protein</fullName>
    </submittedName>
</protein>